<dbReference type="InterPro" id="IPR008979">
    <property type="entry name" value="Galactose-bd-like_sf"/>
</dbReference>
<dbReference type="Pfam" id="PF10983">
    <property type="entry name" value="DUF2793"/>
    <property type="match status" value="1"/>
</dbReference>
<sequence length="5410" mass="551112">MVTMITKRAAYGRRMNYLAPGAIFLLFLLIWRLSPGDAYAQEQKIIVTTNQQYQNMARNASFESWSGGASVVPDAWTGVNSPGYTKLTSDKMIGASSLKVTASASGQGVSQTVAVDPNNTYTVSFYYKVDTGGSAAFNVSGLGALINQTGLNSTSWKRMGYSFDTQASDTSVTIKMTANGAYVFYIDGVMLTKGPQASGFMDYAVTDTGDQTIYGNITTTGTVDSVNISDFATTGSLDHTKLINIGTNTHALIDTHIAGSSGVHGVTGSVVGTTDIQTLTNKTINAVSDGLTVGTNQLVVAYGNVGIGLTSPQVPLHVSGTTAGNEVARFEGSYITSGSVKLANFMRNGGAVAADISYTDGTPVTIDFGTSTNHGLNLKTNNLERVRISNDGNVGIGTTGPSSPLHLSSTAGQGLPLLIIQSTHATDPRATISLRTGSAEYGFMQVTSDGFTIESNNAPLKFKPNYVEQMRLSTAGGLSLGSTYAATDPGTGSMIISGNIGIGTASPTDKLDVRGNIVSPTGMLQTPFGGIGSYENLLLQSENFADTWTTTNAAVLADATAPNGLNSGATTLSTGLTGPGSISQTIPANVFTIYTLSIWLKSGTSTTAQLELITDSAVDTAATQAVTLTSSWQRFSVTKTTPAIDVTTLTAAVKNTGAISTSILLWGAQIENSSTPGVYAKTTTGIVTASRGIVSTGDILMPSLKLSGGVITDTTGTVTVGSSNNLSLSGNLQVTGAGPHYISQGNVGIGTTSPTAKLEVVGGILASGNIWAGGGVAGTYPLEVNGGTFLSGIVYIKDGETIGTYDGNEAKIKFVNTIGTQFTSSSGTIMTVHKDGNVGIGTTGPGAKLHVAGDSTTNTQFGGGGGNLSTGFIVDTTNGWIKFGNGGYIDGYYGELYLTGTGADNIAGVKRILTAAGKHLALMPGGNVGIGTTSPAAILNVSPTVTAATDLKGILSGLVYNGASAMTNYYGNYIAAPTGTGTITNKYALVTEATAGNVGIGTTNPGAQLDVSGNLVTTNGGTITAAGSVIADVDKIELGHITGSAYGLITRSVNEDIGLYTRSGRSIFLYTNDNTTPKLTVAGSGNVGIGTTEPWSQMEIVSGAAGTTGLTVKGASGQITNLLNVVKNDSSGAFRVDQTGNAFVSNSLYVYGSTANISGNLAVLGTENSTIAGNVGIGTTNPVARLTIDAGGGTSATTGLIIQNQGSDATVAIDLSNAGLGSSLTKYYFYAGSDAYWSTAGSLRTPHLIVDTFESPTGTNLTFRPDGLNGGAGTYVSMQYYNGSGWQDGAKVANVSSGFSNLQLMPAGGNIGIGTAGPLYKLDIFGGDAAIRDASDLGSESLTNEALTSGTSWTAANDCALSDAAIWTFGSGTASTLTQASGTLATPGVGSRFYKFTYTVSDTAGNPTASITSAFAAVPLALNLANGVNTVYFKAASTPADFVITSTLTSGQAFTLDALSLKEIQGGDLFVNGIITGGGIDGIKVLANANVGIGITAPGEKLDVNGTVKSTGAIIGSITGMLKASSGTVAQAISGTDYEPPVTKGDLTAGSTKITIGGSATGALIGAGATVDVNEADLTLNNIGGILNSNKGGTGWDSSGSTGLVKIASGVWQVGVEGIDYLTASSTSTLTNKTIDANATGNSITNLELADFAANIVDTDTTLTANLDTRIPSQKATKTYVDAFVSGLKWKQSVRTATTAAGTLGTSFANGQIIDGKTLVTGDRILIKDQSLGSENGIYIVTTSSPTRAADADTDTEVKQATMFVEEGSLNSDTAWVCNNDAITLGTTALMFVQFSGAGTYTAGTGLTLQGNSFLITPLTASRALQTNASGELAVSNVSAAELGYVSGVTSSIQTQLDNKQVSDETIAALAAYNTNGILTQIAQDTFTGRAVTGTLNRITVTNGDGVIDNPSVDIASSYVGQDTITTVGTIATGAWAGTPVTDAYVADALTITAGTINNTPVGASTASTGSFTNLSVSGTLSLAPDSVTDAMVVDSITASNYVPLVGGVTVTGGLNIATTSGNVGIGTTSPGTALQVIGSTGISIGEDITTPSVNTAGKIKLFSAGDNAFYTTFTAGTQTDNADYILPTALPADDAFLKSTVAGALSWDTAEYAPVGAKYITQTADAALTNEQALSDLSTGLLKVTTGTGILSTAIAGTDYLTSEVDGIIGNEVTDATDSTLSRSGSGTDVSPYTLGINLGNQNTWTGVQTFNANTKFPVSGIWDTFGNVGIGILTPAYKLEVNGTGYFSDNVRFPFSKGIELEGGVNFIASSVNYVFLLNRNINASGNAVATNYKAAQLKIDDSAYRFNISPAIQTAGQLVAGLSEVMTILNDGNVGIGTTSPTGLLHSALGIITADKQAILADGAWNNAAVTFTGIKSNITDTASNAASKLIDLQVGGNSKFSVDKSGNGVFAGNVAGAIHQAGADNSFLFNGRSRITSAADGNIELKNNASTDFGLLKFGGVTSSFPALKRSGAVLSVRLADDSAYAGIHSDFAWADYLRADSYAALGANYAATGVIRLPDNNFIKSRNAANSADKSLIGLNASDLVSIDVDAAGAIFGGNVGIGTTAPGEKLDVNGTVKSTGAIIGSITGMLKATNGTVAQAVSGTDYEPPIIKGNLAAGSTKITIGGSATDALMGTGATVDVNEANLTLNNIGGILNSNKGGTGWDSSAATGLVKVASGAWQTATAGTDYLTASSTNTLTNKTIDANGTGNSITNLETADFAANVVDTDTTLTANSDTRLPSQKAAKTYIDTSIAGLKWKQSVRVATAVSGTLAASFANGQTIDGKILVTGDRILIKDQSTGSENGIYIVTAGSPARATDADTSAEVKQATMFVEEGSLNSDTAWVCNNDAITLGTTALMFVQFSGSGTYTAGTGLTLQGNSFLITPLTASRALQTNASGELAVSNVTAAELGYVSGVTSSIQTQLNNKQPLDSTLTSLAAYDTNGILTQIAPDTFIGRAVTGTLNRITVTNGDGVIGNPSVDIASSYVGQDTITTVGTIVTGAWTGTPVIDAYVADALTITGGTINNTPIGITTASPGSFTNLSVSGTLSLPPDSVTDPMVSDTLTASIFKGTGTITNAVDLGTAEIAGILTADKGGTGNTNYTVGDIIYASGAATLSKLADIATGNVLISGGVGVAPSWNKVGLTTHVTGTLSVANGGTNLNTIAAGSILAANTLDTLTAVTSISGLKVLQNNAGTTSWAGTTGTGNVVMDNSPTLITPTLGAATATSINKLTITAPAVSAILTIANNKTFTVNNTITLASLADGQVFTFPAAGGNVTVLGNTTTGTGSTIVLAASPTITTPTLITPTIADFTNATHAHSSSSTGGTVSHTSLSNIGTNTHVQIDSHLVNTSNPHAVTKTQVGLGNVDNVQQLPMSYLDTDTTLLANSDVKVPSQKATKTYIDTSIAGLKWKQSVRVATTATGTLGTSFANGQSVDGKTLVTGDRILIKNQSTGSENGIYIVTAGSPIRATDADTSAEVKQATMFVEEGTLNSDTAWVCNNDAITLGTTALTFAQFSGSGTYNAGTGLTLQGNTFLITPLTASKALQTNALGALEASNVTTAELGYVSGVTSSVQTQINSKQGTLTNSAGLAAALSDETGTGLAVFNNAPTVTDPIITNINPGANFTLTQNSVVPFTSVNAGAVANTLYLNAGNVGIGLTGPTSALHVNATTAGSGAYGLRVRQNTPWSGAEPYALYVEGYSYLNGFRINAADGIRGLYKTASGGSLGFAVAGDDPITFTQSNTLTRMTIAVGGNIGIGATAPSQALELGAGKWLSFEGATDDSYETTIQAVDPTGSDKTITFPNATGTVAVSAASPLSLSALGVISISDAAANGTTKGAAAFTASDFNDSTGNISIDYTNGQAASATTKGFLTPTDWNSFNDSQGYIPVGTTSQYYRGDKTWQTLDTTAVTEGANYYYTDARVDTRLDTNQSISGSWIFSNPVTIAEPLSASHATTKLYVDNAIAGLSWKEAVKSNSITAQPASPVSGDSYIVPTGATGANWTGHDLDLAKYNGAAWVFEDAELSDAVFVDDEMVSYVYNGAAWIQFTGAGAYVWGAGLLNTGNTINVGAGTGITVGPDTISITPLTASRAVATDGSGNLIASSVTSTELGYLSSVSSNIQTQLNGKQSTLTNSAGLIAALNDETGTGLAVFNNAPTITNPVITNINPGANFTLTQNSAVPFTSVNAGAIANTLYLKAGNVGIGSTNPNFKLDVNGIVNATALYVNGTPYIGSQWTTSGLNVYYNTGNVGIGTTDPTRALYVNGDIYATGVISGASVGSSLVVREMDGAPSVTNVSVLEFDQGTGLIVTDQGSNIARVRLGSHWKELYIDGLSVGMIPTGEETLNMIAGNDLDITGNPAAAPKSLTFAVEDDLDLTAVRASGVSGLSLYDDGANLGVFVKDGGNVGIGTASPVVKLDVDGGLRVTGSVVLLGDVDLGDAQVDTIRIRGTIKGSSPTLVVDQDTAADIVDFRDGGITVFKIADGGAITAIGPLSVDSPTFYVDNLAHRVGIGTTGPGTKLDIVGGAIRTDNQLISTVATGTAPLAVSSTTAVANLNASLLGGYPVSTTRNAANTIPVRDASGYLQLGWINTTSGDNGTTAISRIYASNDAYIRYYTPANFKTVLSLVDRSAGTLNYLPKWTPDGDTLGNSILYDNGTNVGIGTSVPGAPLHLVGAKNATYNGVAYIADSAASAVGVGGGITFLGKVAPSQSYYEAAALHAYKEVVNNNNYATSLILRTTNSAGTMADAVTINSVGNVGIGSTSPSKKLDVAGDINFTGSLYQNGSLYVSSQWITLGSNIYYNTGNVGIGTTVPGTKLDIVGGAIRTNNQLISTAAAGTAPLAVSSTTAVTNLNADMLDGYHYNNLPYLTANQTITLSGDASGSGATSISVTNNMLTREDIRTIAPNNLIPARLKFGFTSWANNNSAPYADFLHMRSYTDAGGGNDNLLMFSKSSIGARLWQQSWNSAVAYSSYKDFVMTDANSANVALGGNLTVSGSGSFGSLTVGGGYGSTGITMDTNGNLQVDGNITLKGQVWKENAVELYVKNHSIILNDQGSAQNAYIKVYNTNGLFTWNNGPARWELGTGAANNHLYVYGNETVTGDLTILGASTNFRNAMLAVDGSGSGLDADLLDGSQRDSAYNNFGNGTIPVRHSAGYLFSNYFNTTADVTTAPASHFAIQTGSDNYIRWQTPANIITSLNLGTMATQNANAVAITGGSITGITDLVVADGGTGVSTFPANYLLKGNNASPILSSLIYDNGTNVGIGTTTPQGKLQVGNYHVFGDKAVSVTSAYGTALTLAIPNHRACFVKVYVTGDWGSHSAVSYSAGFHVMNGAGGFAEPGAIAYEYRHISGNDFVSGQVTGSAGTFTIQLRTNDNGDGFIGGTSTFSGTITYEVEGQFTTVN</sequence>
<feature type="domain" description="CBM-cenC" evidence="2">
    <location>
        <begin position="55"/>
        <end position="175"/>
    </location>
</feature>
<dbReference type="STRING" id="1802443.A2117_01015"/>
<comment type="caution">
    <text evidence="3">The sequence shown here is derived from an EMBL/GenBank/DDBJ whole genome shotgun (WGS) entry which is preliminary data.</text>
</comment>
<dbReference type="GO" id="GO:0016798">
    <property type="term" value="F:hydrolase activity, acting on glycosyl bonds"/>
    <property type="evidence" value="ECO:0007669"/>
    <property type="project" value="InterPro"/>
</dbReference>
<dbReference type="InterPro" id="IPR006626">
    <property type="entry name" value="PbH1"/>
</dbReference>
<reference evidence="3 4" key="1">
    <citation type="journal article" date="2016" name="Nat. Commun.">
        <title>Thousands of microbial genomes shed light on interconnected biogeochemical processes in an aquifer system.</title>
        <authorList>
            <person name="Anantharaman K."/>
            <person name="Brown C.T."/>
            <person name="Hug L.A."/>
            <person name="Sharon I."/>
            <person name="Castelle C.J."/>
            <person name="Probst A.J."/>
            <person name="Thomas B.C."/>
            <person name="Singh A."/>
            <person name="Wilkins M.J."/>
            <person name="Karaoz U."/>
            <person name="Brodie E.L."/>
            <person name="Williams K.H."/>
            <person name="Hubbard S.S."/>
            <person name="Banfield J.F."/>
        </authorList>
    </citation>
    <scope>NUCLEOTIDE SEQUENCE [LARGE SCALE GENOMIC DNA]</scope>
</reference>
<dbReference type="InterPro" id="IPR021251">
    <property type="entry name" value="DUF2793"/>
</dbReference>
<dbReference type="SMART" id="SM00710">
    <property type="entry name" value="PbH1"/>
    <property type="match status" value="10"/>
</dbReference>
<dbReference type="Proteomes" id="UP000179245">
    <property type="component" value="Unassembled WGS sequence"/>
</dbReference>
<accession>A0A1G2QPS4</accession>
<dbReference type="EMBL" id="MHTO01000007">
    <property type="protein sequence ID" value="OHA62620.1"/>
    <property type="molecule type" value="Genomic_DNA"/>
</dbReference>
<protein>
    <recommendedName>
        <fullName evidence="2">CBM-cenC domain-containing protein</fullName>
    </recommendedName>
</protein>
<name>A0A1G2QPS4_9BACT</name>
<evidence type="ECO:0000313" key="4">
    <source>
        <dbReference type="Proteomes" id="UP000179245"/>
    </source>
</evidence>
<keyword evidence="1" id="KW-0378">Hydrolase</keyword>
<gene>
    <name evidence="3" type="ORF">A2117_01015</name>
</gene>
<dbReference type="Pfam" id="PF02018">
    <property type="entry name" value="CBM_4_9"/>
    <property type="match status" value="1"/>
</dbReference>
<evidence type="ECO:0000256" key="1">
    <source>
        <dbReference type="ARBA" id="ARBA00022801"/>
    </source>
</evidence>
<dbReference type="SUPFAM" id="SSF49785">
    <property type="entry name" value="Galactose-binding domain-like"/>
    <property type="match status" value="1"/>
</dbReference>
<dbReference type="InterPro" id="IPR003305">
    <property type="entry name" value="CenC_carb-bd"/>
</dbReference>
<dbReference type="Gene3D" id="2.60.120.260">
    <property type="entry name" value="Galactose-binding domain-like"/>
    <property type="match status" value="2"/>
</dbReference>
<proteinExistence type="predicted"/>
<evidence type="ECO:0000313" key="3">
    <source>
        <dbReference type="EMBL" id="OHA62620.1"/>
    </source>
</evidence>
<organism evidence="3 4">
    <name type="scientific">Candidatus Wildermuthbacteria bacterium GWA2_46_15</name>
    <dbReference type="NCBI Taxonomy" id="1802443"/>
    <lineage>
        <taxon>Bacteria</taxon>
        <taxon>Candidatus Wildermuthiibacteriota</taxon>
    </lineage>
</organism>
<evidence type="ECO:0000259" key="2">
    <source>
        <dbReference type="Pfam" id="PF02018"/>
    </source>
</evidence>